<sequence length="57" mass="6007">IALSFVCALPGGESTGIKGVGRLCSGGHMTCSVSSFLYCNIGIKTLIESWTVFSMLY</sequence>
<name>A0A1A7YBD3_9TELE</name>
<feature type="non-terminal residue" evidence="1">
    <location>
        <position position="1"/>
    </location>
</feature>
<gene>
    <name evidence="1" type="primary">Nfu_g_1_015636</name>
</gene>
<evidence type="ECO:0000313" key="1">
    <source>
        <dbReference type="EMBL" id="SBP27541.1"/>
    </source>
</evidence>
<reference evidence="1" key="1">
    <citation type="submission" date="2016-05" db="EMBL/GenBank/DDBJ databases">
        <authorList>
            <person name="Lavstsen T."/>
            <person name="Jespersen J.S."/>
        </authorList>
    </citation>
    <scope>NUCLEOTIDE SEQUENCE</scope>
    <source>
        <tissue evidence="1">Brain</tissue>
    </source>
</reference>
<organism evidence="1">
    <name type="scientific">Iconisemion striatum</name>
    <dbReference type="NCBI Taxonomy" id="60296"/>
    <lineage>
        <taxon>Eukaryota</taxon>
        <taxon>Metazoa</taxon>
        <taxon>Chordata</taxon>
        <taxon>Craniata</taxon>
        <taxon>Vertebrata</taxon>
        <taxon>Euteleostomi</taxon>
        <taxon>Actinopterygii</taxon>
        <taxon>Neopterygii</taxon>
        <taxon>Teleostei</taxon>
        <taxon>Neoteleostei</taxon>
        <taxon>Acanthomorphata</taxon>
        <taxon>Ovalentaria</taxon>
        <taxon>Atherinomorphae</taxon>
        <taxon>Cyprinodontiformes</taxon>
        <taxon>Nothobranchiidae</taxon>
        <taxon>Iconisemion</taxon>
    </lineage>
</organism>
<feature type="non-terminal residue" evidence="1">
    <location>
        <position position="57"/>
    </location>
</feature>
<protein>
    <submittedName>
        <fullName evidence="1">Uncharacterized protein</fullName>
    </submittedName>
</protein>
<reference evidence="1" key="2">
    <citation type="submission" date="2016-06" db="EMBL/GenBank/DDBJ databases">
        <title>The genome of a short-lived fish provides insights into sex chromosome evolution and the genetic control of aging.</title>
        <authorList>
            <person name="Reichwald K."/>
            <person name="Felder M."/>
            <person name="Petzold A."/>
            <person name="Koch P."/>
            <person name="Groth M."/>
            <person name="Platzer M."/>
        </authorList>
    </citation>
    <scope>NUCLEOTIDE SEQUENCE</scope>
    <source>
        <tissue evidence="1">Brain</tissue>
    </source>
</reference>
<accession>A0A1A7YBD3</accession>
<proteinExistence type="predicted"/>
<dbReference type="AlphaFoldDB" id="A0A1A7YBD3"/>
<dbReference type="EMBL" id="HADX01005309">
    <property type="protein sequence ID" value="SBP27541.1"/>
    <property type="molecule type" value="Transcribed_RNA"/>
</dbReference>